<sequence>MRLQEKNVKNGMRMLAIYYIIWLIFILVFKMSFSINDLLIERKINLIPFYHDNNVDIKVILDEMVLNILVFLPLGIMIRSIFFDKKSSKSIFFMLTFSLIVESLQYVLSIGIFDITDIINNTLGGILGITLYSIFVKKSKSKFKVDRFIFLIAFIGAIFISLILIILLKYNGM</sequence>
<feature type="transmembrane region" description="Helical" evidence="1">
    <location>
        <begin position="148"/>
        <end position="168"/>
    </location>
</feature>
<dbReference type="InterPro" id="IPR053150">
    <property type="entry name" value="Teicoplanin_resist-assoc"/>
</dbReference>
<reference evidence="3 4" key="1">
    <citation type="submission" date="2018-06" db="EMBL/GenBank/DDBJ databases">
        <authorList>
            <consortium name="Pathogen Informatics"/>
            <person name="Doyle S."/>
        </authorList>
    </citation>
    <scope>NUCLEOTIDE SEQUENCE [LARGE SCALE GENOMIC DNA]</scope>
    <source>
        <strain evidence="3 4">NCTC9810</strain>
    </source>
</reference>
<dbReference type="Pfam" id="PF04892">
    <property type="entry name" value="VanZ"/>
    <property type="match status" value="1"/>
</dbReference>
<dbReference type="RefSeq" id="WP_115595425.1">
    <property type="nucleotide sequence ID" value="NZ_UFTA01000002.1"/>
</dbReference>
<proteinExistence type="predicted"/>
<name>A0A380WV79_9FIRM</name>
<evidence type="ECO:0000259" key="2">
    <source>
        <dbReference type="Pfam" id="PF04892"/>
    </source>
</evidence>
<feature type="transmembrane region" description="Helical" evidence="1">
    <location>
        <begin position="64"/>
        <end position="82"/>
    </location>
</feature>
<dbReference type="PANTHER" id="PTHR36834">
    <property type="entry name" value="MEMBRANE PROTEIN-RELATED"/>
    <property type="match status" value="1"/>
</dbReference>
<protein>
    <submittedName>
        <fullName evidence="3">Predicted integral membrane protein</fullName>
    </submittedName>
</protein>
<dbReference type="OrthoDB" id="4822551at2"/>
<feature type="transmembrane region" description="Helical" evidence="1">
    <location>
        <begin position="118"/>
        <end position="136"/>
    </location>
</feature>
<dbReference type="PANTHER" id="PTHR36834:SF2">
    <property type="entry name" value="MEMBRANE PROTEIN"/>
    <property type="match status" value="1"/>
</dbReference>
<dbReference type="AlphaFoldDB" id="A0A380WV79"/>
<keyword evidence="1" id="KW-1133">Transmembrane helix</keyword>
<gene>
    <name evidence="3" type="ORF">NCTC9810_01076</name>
</gene>
<accession>A0A380WV79</accession>
<dbReference type="EMBL" id="UFTA01000002">
    <property type="protein sequence ID" value="SUU92739.1"/>
    <property type="molecule type" value="Genomic_DNA"/>
</dbReference>
<organism evidence="3 4">
    <name type="scientific">Anaerococcus octavius</name>
    <dbReference type="NCBI Taxonomy" id="54007"/>
    <lineage>
        <taxon>Bacteria</taxon>
        <taxon>Bacillati</taxon>
        <taxon>Bacillota</taxon>
        <taxon>Tissierellia</taxon>
        <taxon>Tissierellales</taxon>
        <taxon>Peptoniphilaceae</taxon>
        <taxon>Anaerococcus</taxon>
    </lineage>
</organism>
<dbReference type="InterPro" id="IPR006976">
    <property type="entry name" value="VanZ-like"/>
</dbReference>
<evidence type="ECO:0000313" key="4">
    <source>
        <dbReference type="Proteomes" id="UP000255124"/>
    </source>
</evidence>
<evidence type="ECO:0000256" key="1">
    <source>
        <dbReference type="SAM" id="Phobius"/>
    </source>
</evidence>
<keyword evidence="1" id="KW-0472">Membrane</keyword>
<keyword evidence="1" id="KW-0812">Transmembrane</keyword>
<feature type="transmembrane region" description="Helical" evidence="1">
    <location>
        <begin position="12"/>
        <end position="33"/>
    </location>
</feature>
<feature type="domain" description="VanZ-like" evidence="2">
    <location>
        <begin position="17"/>
        <end position="135"/>
    </location>
</feature>
<feature type="transmembrane region" description="Helical" evidence="1">
    <location>
        <begin position="91"/>
        <end position="112"/>
    </location>
</feature>
<evidence type="ECO:0000313" key="3">
    <source>
        <dbReference type="EMBL" id="SUU92739.1"/>
    </source>
</evidence>
<dbReference type="Proteomes" id="UP000255124">
    <property type="component" value="Unassembled WGS sequence"/>
</dbReference>